<proteinExistence type="predicted"/>
<accession>A0A326RQS1</accession>
<organism evidence="1 2">
    <name type="scientific">Algoriphagus aquaeductus</name>
    <dbReference type="NCBI Taxonomy" id="475299"/>
    <lineage>
        <taxon>Bacteria</taxon>
        <taxon>Pseudomonadati</taxon>
        <taxon>Bacteroidota</taxon>
        <taxon>Cytophagia</taxon>
        <taxon>Cytophagales</taxon>
        <taxon>Cyclobacteriaceae</taxon>
        <taxon>Algoriphagus</taxon>
    </lineage>
</organism>
<evidence type="ECO:0000313" key="2">
    <source>
        <dbReference type="Proteomes" id="UP000248917"/>
    </source>
</evidence>
<dbReference type="EMBL" id="QKTX01000007">
    <property type="protein sequence ID" value="PZV83174.1"/>
    <property type="molecule type" value="Genomic_DNA"/>
</dbReference>
<gene>
    <name evidence="1" type="ORF">CLV31_107126</name>
</gene>
<sequence length="39" mass="4638">MPLGTKYKGDYLFMQKNEGLDQALIFYFLYIRFPTSKLS</sequence>
<dbReference type="AlphaFoldDB" id="A0A326RQS1"/>
<keyword evidence="2" id="KW-1185">Reference proteome</keyword>
<comment type="caution">
    <text evidence="1">The sequence shown here is derived from an EMBL/GenBank/DDBJ whole genome shotgun (WGS) entry which is preliminary data.</text>
</comment>
<dbReference type="Proteomes" id="UP000248917">
    <property type="component" value="Unassembled WGS sequence"/>
</dbReference>
<name>A0A326RQS1_9BACT</name>
<protein>
    <submittedName>
        <fullName evidence="1">Uncharacterized protein</fullName>
    </submittedName>
</protein>
<reference evidence="1 2" key="1">
    <citation type="submission" date="2018-06" db="EMBL/GenBank/DDBJ databases">
        <title>Genomic Encyclopedia of Archaeal and Bacterial Type Strains, Phase II (KMG-II): from individual species to whole genera.</title>
        <authorList>
            <person name="Goeker M."/>
        </authorList>
    </citation>
    <scope>NUCLEOTIDE SEQUENCE [LARGE SCALE GENOMIC DNA]</scope>
    <source>
        <strain evidence="1 2">T4</strain>
    </source>
</reference>
<evidence type="ECO:0000313" key="1">
    <source>
        <dbReference type="EMBL" id="PZV83174.1"/>
    </source>
</evidence>